<dbReference type="PANTHER" id="PTHR21047:SF2">
    <property type="entry name" value="THYMIDINE DIPHOSPHO-4-KETO-RHAMNOSE 3,5-EPIMERASE"/>
    <property type="match status" value="1"/>
</dbReference>
<name>A0A133VHP1_9EURY</name>
<comment type="caution">
    <text evidence="2">The sequence shown here is derived from an EMBL/GenBank/DDBJ whole genome shotgun (WGS) entry which is preliminary data.</text>
</comment>
<sequence length="155" mass="17959">MIEGVESKDLKLVQDERGWLMELMRSDWNVFEEFGQVYITTAYPNVVKAWHMHKKQTDFIACVRGQIKLALYDGRKNSETTGEVEDLVIGERNPKLVKVPPEVWHGFKAVGGEMAAVVNVPTELYDYEDPDEERLPPDTDEIDYDWNMAEWLEHG</sequence>
<dbReference type="InterPro" id="IPR011051">
    <property type="entry name" value="RmlC_Cupin_sf"/>
</dbReference>
<dbReference type="Gene3D" id="2.60.120.10">
    <property type="entry name" value="Jelly Rolls"/>
    <property type="match status" value="1"/>
</dbReference>
<dbReference type="EMBL" id="LHYE01000066">
    <property type="protein sequence ID" value="KXB05947.1"/>
    <property type="molecule type" value="Genomic_DNA"/>
</dbReference>
<evidence type="ECO:0000313" key="3">
    <source>
        <dbReference type="Proteomes" id="UP000070263"/>
    </source>
</evidence>
<dbReference type="AlphaFoldDB" id="A0A133VHP1"/>
<gene>
    <name evidence="2" type="ORF">AKJ51_04445</name>
</gene>
<proteinExistence type="predicted"/>
<dbReference type="InterPro" id="IPR000888">
    <property type="entry name" value="RmlC-like"/>
</dbReference>
<feature type="site" description="Participates in a stacking interaction with the thymidine ring of dTDP-4-oxo-6-deoxyglucose" evidence="1">
    <location>
        <position position="125"/>
    </location>
</feature>
<keyword evidence="3" id="KW-1185">Reference proteome</keyword>
<evidence type="ECO:0000256" key="1">
    <source>
        <dbReference type="PIRSR" id="PIRSR600888-3"/>
    </source>
</evidence>
<reference evidence="2 3" key="1">
    <citation type="journal article" date="2016" name="Sci. Rep.">
        <title>Metabolic traits of an uncultured archaeal lineage -MSBL1- from brine pools of the Red Sea.</title>
        <authorList>
            <person name="Mwirichia R."/>
            <person name="Alam I."/>
            <person name="Rashid M."/>
            <person name="Vinu M."/>
            <person name="Ba-Alawi W."/>
            <person name="Anthony Kamau A."/>
            <person name="Kamanda Ngugi D."/>
            <person name="Goker M."/>
            <person name="Klenk H.P."/>
            <person name="Bajic V."/>
            <person name="Stingl U."/>
        </authorList>
    </citation>
    <scope>NUCLEOTIDE SEQUENCE [LARGE SCALE GENOMIC DNA]</scope>
    <source>
        <strain evidence="2">SCGC-AAA382A20</strain>
    </source>
</reference>
<dbReference type="InterPro" id="IPR014710">
    <property type="entry name" value="RmlC-like_jellyroll"/>
</dbReference>
<protein>
    <submittedName>
        <fullName evidence="2">dTDP-4-dehydrorhamnose 3,5-epimerase</fullName>
    </submittedName>
</protein>
<dbReference type="PANTHER" id="PTHR21047">
    <property type="entry name" value="DTDP-6-DEOXY-D-GLUCOSE-3,5 EPIMERASE"/>
    <property type="match status" value="1"/>
</dbReference>
<dbReference type="GO" id="GO:0005829">
    <property type="term" value="C:cytosol"/>
    <property type="evidence" value="ECO:0007669"/>
    <property type="project" value="TreeGrafter"/>
</dbReference>
<organism evidence="2 3">
    <name type="scientific">candidate division MSBL1 archaeon SCGC-AAA382A20</name>
    <dbReference type="NCBI Taxonomy" id="1698280"/>
    <lineage>
        <taxon>Archaea</taxon>
        <taxon>Methanobacteriati</taxon>
        <taxon>Methanobacteriota</taxon>
        <taxon>candidate division MSBL1</taxon>
    </lineage>
</organism>
<dbReference type="Proteomes" id="UP000070263">
    <property type="component" value="Unassembled WGS sequence"/>
</dbReference>
<accession>A0A133VHP1</accession>
<evidence type="ECO:0000313" key="2">
    <source>
        <dbReference type="EMBL" id="KXB05947.1"/>
    </source>
</evidence>
<dbReference type="Pfam" id="PF00908">
    <property type="entry name" value="dTDP_sugar_isom"/>
    <property type="match status" value="1"/>
</dbReference>
<dbReference type="SUPFAM" id="SSF51182">
    <property type="entry name" value="RmlC-like cupins"/>
    <property type="match status" value="1"/>
</dbReference>
<dbReference type="GO" id="GO:0000271">
    <property type="term" value="P:polysaccharide biosynthetic process"/>
    <property type="evidence" value="ECO:0007669"/>
    <property type="project" value="TreeGrafter"/>
</dbReference>
<dbReference type="GO" id="GO:0008830">
    <property type="term" value="F:dTDP-4-dehydrorhamnose 3,5-epimerase activity"/>
    <property type="evidence" value="ECO:0007669"/>
    <property type="project" value="InterPro"/>
</dbReference>